<feature type="region of interest" description="Disordered" evidence="1">
    <location>
        <begin position="46"/>
        <end position="99"/>
    </location>
</feature>
<evidence type="ECO:0000256" key="1">
    <source>
        <dbReference type="SAM" id="MobiDB-lite"/>
    </source>
</evidence>
<proteinExistence type="predicted"/>
<feature type="compositionally biased region" description="Basic residues" evidence="1">
    <location>
        <begin position="57"/>
        <end position="72"/>
    </location>
</feature>
<evidence type="ECO:0000313" key="3">
    <source>
        <dbReference type="Proteomes" id="UP000785679"/>
    </source>
</evidence>
<keyword evidence="3" id="KW-1185">Reference proteome</keyword>
<protein>
    <submittedName>
        <fullName evidence="2">Uncharacterized protein</fullName>
    </submittedName>
</protein>
<gene>
    <name evidence="2" type="ORF">FGO68_gene4073</name>
</gene>
<comment type="caution">
    <text evidence="2">The sequence shown here is derived from an EMBL/GenBank/DDBJ whole genome shotgun (WGS) entry which is preliminary data.</text>
</comment>
<sequence length="99" mass="10380">MSLPYLACCRSRRCELSSGDPILSWVSVANKGAAAPIGEVAGGIAAQRRAGNDQRRGGARGARRRGRRRPRWRSQVAGENAVDPRVKPGDDGVSGAAGP</sequence>
<dbReference type="AlphaFoldDB" id="A0A8J8N9Y6"/>
<reference evidence="2" key="1">
    <citation type="submission" date="2019-06" db="EMBL/GenBank/DDBJ databases">
        <authorList>
            <person name="Zheng W."/>
        </authorList>
    </citation>
    <scope>NUCLEOTIDE SEQUENCE</scope>
    <source>
        <strain evidence="2">QDHG01</strain>
    </source>
</reference>
<dbReference type="Proteomes" id="UP000785679">
    <property type="component" value="Unassembled WGS sequence"/>
</dbReference>
<name>A0A8J8N9Y6_HALGN</name>
<evidence type="ECO:0000313" key="2">
    <source>
        <dbReference type="EMBL" id="TNV70630.1"/>
    </source>
</evidence>
<organism evidence="2 3">
    <name type="scientific">Halteria grandinella</name>
    <dbReference type="NCBI Taxonomy" id="5974"/>
    <lineage>
        <taxon>Eukaryota</taxon>
        <taxon>Sar</taxon>
        <taxon>Alveolata</taxon>
        <taxon>Ciliophora</taxon>
        <taxon>Intramacronucleata</taxon>
        <taxon>Spirotrichea</taxon>
        <taxon>Stichotrichia</taxon>
        <taxon>Sporadotrichida</taxon>
        <taxon>Halteriidae</taxon>
        <taxon>Halteria</taxon>
    </lineage>
</organism>
<accession>A0A8J8N9Y6</accession>
<dbReference type="EMBL" id="RRYP01034687">
    <property type="protein sequence ID" value="TNV70630.1"/>
    <property type="molecule type" value="Genomic_DNA"/>
</dbReference>